<dbReference type="InterPro" id="IPR027417">
    <property type="entry name" value="P-loop_NTPase"/>
</dbReference>
<dbReference type="PROSITE" id="PS51199">
    <property type="entry name" value="SF4_HELICASE"/>
    <property type="match status" value="1"/>
</dbReference>
<dbReference type="AlphaFoldDB" id="A0A2S8FNA0"/>
<dbReference type="GO" id="GO:0003678">
    <property type="term" value="F:DNA helicase activity"/>
    <property type="evidence" value="ECO:0007669"/>
    <property type="project" value="InterPro"/>
</dbReference>
<accession>A0A2S8FNA0</accession>
<dbReference type="OrthoDB" id="9773982at2"/>
<sequence length="218" mass="24360">MFVSLEMTEIEVVKRVLCGRSRVDSRRLRSGNYNEDHIRAIEDEVNNVAGLPIAVWAPHSATLSQIRAMAKQAKVTGGLSLLIIDYIGLIRPDDHRLPRHEQVARISRGLKGLAKELQIPILTLCQLGREAESDPPKLSHLRDSGAIEQDADIVLLLHRIRGQSDAQLIIAKHRHGEVGQLPLKWNRARMAYEDASPEARFDGSSQQHFDLQGEGSSF</sequence>
<evidence type="ECO:0000259" key="2">
    <source>
        <dbReference type="PROSITE" id="PS51199"/>
    </source>
</evidence>
<dbReference type="PANTHER" id="PTHR30153:SF2">
    <property type="entry name" value="REPLICATIVE DNA HELICASE"/>
    <property type="match status" value="1"/>
</dbReference>
<feature type="compositionally biased region" description="Polar residues" evidence="1">
    <location>
        <begin position="203"/>
        <end position="218"/>
    </location>
</feature>
<dbReference type="SUPFAM" id="SSF52540">
    <property type="entry name" value="P-loop containing nucleoside triphosphate hydrolases"/>
    <property type="match status" value="1"/>
</dbReference>
<protein>
    <recommendedName>
        <fullName evidence="2">SF4 helicase domain-containing protein</fullName>
    </recommendedName>
</protein>
<proteinExistence type="predicted"/>
<gene>
    <name evidence="3" type="ORF">C5Y98_15605</name>
</gene>
<dbReference type="EMBL" id="PUIB01000017">
    <property type="protein sequence ID" value="PQO33661.1"/>
    <property type="molecule type" value="Genomic_DNA"/>
</dbReference>
<reference evidence="3 4" key="1">
    <citation type="submission" date="2018-02" db="EMBL/GenBank/DDBJ databases">
        <title>Comparative genomes isolates from brazilian mangrove.</title>
        <authorList>
            <person name="Araujo J.E."/>
            <person name="Taketani R.G."/>
            <person name="Silva M.C.P."/>
            <person name="Loureco M.V."/>
            <person name="Andreote F.D."/>
        </authorList>
    </citation>
    <scope>NUCLEOTIDE SEQUENCE [LARGE SCALE GENOMIC DNA]</scope>
    <source>
        <strain evidence="3 4">NAP PRIS-MGV</strain>
    </source>
</reference>
<evidence type="ECO:0000313" key="4">
    <source>
        <dbReference type="Proteomes" id="UP000239388"/>
    </source>
</evidence>
<dbReference type="GO" id="GO:0005524">
    <property type="term" value="F:ATP binding"/>
    <property type="evidence" value="ECO:0007669"/>
    <property type="project" value="InterPro"/>
</dbReference>
<dbReference type="GO" id="GO:0005829">
    <property type="term" value="C:cytosol"/>
    <property type="evidence" value="ECO:0007669"/>
    <property type="project" value="TreeGrafter"/>
</dbReference>
<evidence type="ECO:0000256" key="1">
    <source>
        <dbReference type="SAM" id="MobiDB-lite"/>
    </source>
</evidence>
<dbReference type="RefSeq" id="WP_105355299.1">
    <property type="nucleotide sequence ID" value="NZ_PUIB01000017.1"/>
</dbReference>
<evidence type="ECO:0000313" key="3">
    <source>
        <dbReference type="EMBL" id="PQO33661.1"/>
    </source>
</evidence>
<feature type="region of interest" description="Disordered" evidence="1">
    <location>
        <begin position="198"/>
        <end position="218"/>
    </location>
</feature>
<dbReference type="Gene3D" id="3.40.50.300">
    <property type="entry name" value="P-loop containing nucleotide triphosphate hydrolases"/>
    <property type="match status" value="1"/>
</dbReference>
<dbReference type="InterPro" id="IPR007694">
    <property type="entry name" value="DNA_helicase_DnaB-like_C"/>
</dbReference>
<dbReference type="Proteomes" id="UP000239388">
    <property type="component" value="Unassembled WGS sequence"/>
</dbReference>
<name>A0A2S8FNA0_9BACT</name>
<organism evidence="3 4">
    <name type="scientific">Blastopirellula marina</name>
    <dbReference type="NCBI Taxonomy" id="124"/>
    <lineage>
        <taxon>Bacteria</taxon>
        <taxon>Pseudomonadati</taxon>
        <taxon>Planctomycetota</taxon>
        <taxon>Planctomycetia</taxon>
        <taxon>Pirellulales</taxon>
        <taxon>Pirellulaceae</taxon>
        <taxon>Blastopirellula</taxon>
    </lineage>
</organism>
<dbReference type="PANTHER" id="PTHR30153">
    <property type="entry name" value="REPLICATIVE DNA HELICASE DNAB"/>
    <property type="match status" value="1"/>
</dbReference>
<dbReference type="Pfam" id="PF03796">
    <property type="entry name" value="DnaB_C"/>
    <property type="match status" value="1"/>
</dbReference>
<feature type="domain" description="SF4 helicase" evidence="2">
    <location>
        <begin position="1"/>
        <end position="199"/>
    </location>
</feature>
<dbReference type="GO" id="GO:0006260">
    <property type="term" value="P:DNA replication"/>
    <property type="evidence" value="ECO:0007669"/>
    <property type="project" value="InterPro"/>
</dbReference>
<comment type="caution">
    <text evidence="3">The sequence shown here is derived from an EMBL/GenBank/DDBJ whole genome shotgun (WGS) entry which is preliminary data.</text>
</comment>